<comment type="caution">
    <text evidence="2">The sequence shown here is derived from an EMBL/GenBank/DDBJ whole genome shotgun (WGS) entry which is preliminary data.</text>
</comment>
<dbReference type="InterPro" id="IPR004360">
    <property type="entry name" value="Glyas_Fos-R_dOase_dom"/>
</dbReference>
<dbReference type="PROSITE" id="PS51819">
    <property type="entry name" value="VOC"/>
    <property type="match status" value="1"/>
</dbReference>
<dbReference type="PANTHER" id="PTHR36503">
    <property type="entry name" value="BLR2520 PROTEIN"/>
    <property type="match status" value="1"/>
</dbReference>
<gene>
    <name evidence="2" type="ORF">ACFSDE_11975</name>
</gene>
<reference evidence="3" key="1">
    <citation type="journal article" date="2019" name="Int. J. Syst. Evol. Microbiol.">
        <title>The Global Catalogue of Microorganisms (GCM) 10K type strain sequencing project: providing services to taxonomists for standard genome sequencing and annotation.</title>
        <authorList>
            <consortium name="The Broad Institute Genomics Platform"/>
            <consortium name="The Broad Institute Genome Sequencing Center for Infectious Disease"/>
            <person name="Wu L."/>
            <person name="Ma J."/>
        </authorList>
    </citation>
    <scope>NUCLEOTIDE SEQUENCE [LARGE SCALE GENOMIC DNA]</scope>
    <source>
        <strain evidence="3">CGMCC 1.12477</strain>
    </source>
</reference>
<keyword evidence="3" id="KW-1185">Reference proteome</keyword>
<proteinExistence type="predicted"/>
<dbReference type="SUPFAM" id="SSF54593">
    <property type="entry name" value="Glyoxalase/Bleomycin resistance protein/Dihydroxybiphenyl dioxygenase"/>
    <property type="match status" value="1"/>
</dbReference>
<evidence type="ECO:0000313" key="2">
    <source>
        <dbReference type="EMBL" id="MFD1947511.1"/>
    </source>
</evidence>
<dbReference type="Pfam" id="PF00903">
    <property type="entry name" value="Glyoxalase"/>
    <property type="match status" value="1"/>
</dbReference>
<evidence type="ECO:0000259" key="1">
    <source>
        <dbReference type="PROSITE" id="PS51819"/>
    </source>
</evidence>
<organism evidence="2 3">
    <name type="scientific">Nocardioides aestuarii</name>
    <dbReference type="NCBI Taxonomy" id="252231"/>
    <lineage>
        <taxon>Bacteria</taxon>
        <taxon>Bacillati</taxon>
        <taxon>Actinomycetota</taxon>
        <taxon>Actinomycetes</taxon>
        <taxon>Propionibacteriales</taxon>
        <taxon>Nocardioidaceae</taxon>
        <taxon>Nocardioides</taxon>
    </lineage>
</organism>
<accession>A0ABW4TNE9</accession>
<dbReference type="RefSeq" id="WP_343918684.1">
    <property type="nucleotide sequence ID" value="NZ_BAAAJT010000002.1"/>
</dbReference>
<dbReference type="PANTHER" id="PTHR36503:SF1">
    <property type="entry name" value="BLR2520 PROTEIN"/>
    <property type="match status" value="1"/>
</dbReference>
<dbReference type="Proteomes" id="UP001597351">
    <property type="component" value="Unassembled WGS sequence"/>
</dbReference>
<dbReference type="CDD" id="cd06587">
    <property type="entry name" value="VOC"/>
    <property type="match status" value="1"/>
</dbReference>
<name>A0ABW4TNE9_9ACTN</name>
<dbReference type="InterPro" id="IPR037523">
    <property type="entry name" value="VOC_core"/>
</dbReference>
<protein>
    <submittedName>
        <fullName evidence="2">VOC family protein</fullName>
    </submittedName>
</protein>
<dbReference type="Gene3D" id="3.10.180.10">
    <property type="entry name" value="2,3-Dihydroxybiphenyl 1,2-Dioxygenase, domain 1"/>
    <property type="match status" value="1"/>
</dbReference>
<feature type="domain" description="VOC" evidence="1">
    <location>
        <begin position="4"/>
        <end position="125"/>
    </location>
</feature>
<dbReference type="EMBL" id="JBHUGD010000003">
    <property type="protein sequence ID" value="MFD1947511.1"/>
    <property type="molecule type" value="Genomic_DNA"/>
</dbReference>
<dbReference type="InterPro" id="IPR029068">
    <property type="entry name" value="Glyas_Bleomycin-R_OHBP_Dase"/>
</dbReference>
<evidence type="ECO:0000313" key="3">
    <source>
        <dbReference type="Proteomes" id="UP001597351"/>
    </source>
</evidence>
<sequence length="129" mass="14018">MDLGAFSISLPVSDLARSREFYESLGFTVVGGDADDGYLMLSQGRTLVGIFCFEGMDFDAPMLTFNPGWTNDRTESAAFTDVREVSRRVRAAGITPERDCDPGGSGPDHVVLLDPDGHRILVDQFVDAP</sequence>